<dbReference type="AlphaFoldDB" id="A0AAE1E733"/>
<organism evidence="1 2">
    <name type="scientific">Elysia crispata</name>
    <name type="common">lettuce slug</name>
    <dbReference type="NCBI Taxonomy" id="231223"/>
    <lineage>
        <taxon>Eukaryota</taxon>
        <taxon>Metazoa</taxon>
        <taxon>Spiralia</taxon>
        <taxon>Lophotrochozoa</taxon>
        <taxon>Mollusca</taxon>
        <taxon>Gastropoda</taxon>
        <taxon>Heterobranchia</taxon>
        <taxon>Euthyneura</taxon>
        <taxon>Panpulmonata</taxon>
        <taxon>Sacoglossa</taxon>
        <taxon>Placobranchoidea</taxon>
        <taxon>Plakobranchidae</taxon>
        <taxon>Elysia</taxon>
    </lineage>
</organism>
<keyword evidence="2" id="KW-1185">Reference proteome</keyword>
<sequence length="120" mass="13019">MIPLGQVHGEHRDTGSLTECEAEREYSKHHGVLLARVNLDTALYPTQRVVAEWTTMKCLRTAASLTGGTVAWRDPVRSGTGHEIMAGLGHASLDLDNPLQLAMRTPCGLCGLSFSVFQVC</sequence>
<name>A0AAE1E733_9GAST</name>
<evidence type="ECO:0000313" key="2">
    <source>
        <dbReference type="Proteomes" id="UP001283361"/>
    </source>
</evidence>
<dbReference type="EMBL" id="JAWDGP010000883">
    <property type="protein sequence ID" value="KAK3796352.1"/>
    <property type="molecule type" value="Genomic_DNA"/>
</dbReference>
<dbReference type="Proteomes" id="UP001283361">
    <property type="component" value="Unassembled WGS sequence"/>
</dbReference>
<gene>
    <name evidence="1" type="ORF">RRG08_026610</name>
</gene>
<comment type="caution">
    <text evidence="1">The sequence shown here is derived from an EMBL/GenBank/DDBJ whole genome shotgun (WGS) entry which is preliminary data.</text>
</comment>
<protein>
    <submittedName>
        <fullName evidence="1">Uncharacterized protein</fullName>
    </submittedName>
</protein>
<accession>A0AAE1E733</accession>
<evidence type="ECO:0000313" key="1">
    <source>
        <dbReference type="EMBL" id="KAK3796352.1"/>
    </source>
</evidence>
<reference evidence="1" key="1">
    <citation type="journal article" date="2023" name="G3 (Bethesda)">
        <title>A reference genome for the long-term kleptoplast-retaining sea slug Elysia crispata morphotype clarki.</title>
        <authorList>
            <person name="Eastman K.E."/>
            <person name="Pendleton A.L."/>
            <person name="Shaikh M.A."/>
            <person name="Suttiyut T."/>
            <person name="Ogas R."/>
            <person name="Tomko P."/>
            <person name="Gavelis G."/>
            <person name="Widhalm J.R."/>
            <person name="Wisecaver J.H."/>
        </authorList>
    </citation>
    <scope>NUCLEOTIDE SEQUENCE</scope>
    <source>
        <strain evidence="1">ECLA1</strain>
    </source>
</reference>
<proteinExistence type="predicted"/>